<comment type="caution">
    <text evidence="2">The sequence shown here is derived from an EMBL/GenBank/DDBJ whole genome shotgun (WGS) entry which is preliminary data.</text>
</comment>
<feature type="compositionally biased region" description="Acidic residues" evidence="1">
    <location>
        <begin position="23"/>
        <end position="40"/>
    </location>
</feature>
<evidence type="ECO:0000313" key="2">
    <source>
        <dbReference type="EMBL" id="RUP44979.1"/>
    </source>
</evidence>
<dbReference type="Proteomes" id="UP000268093">
    <property type="component" value="Unassembled WGS sequence"/>
</dbReference>
<dbReference type="OrthoDB" id="2287667at2759"/>
<evidence type="ECO:0000256" key="1">
    <source>
        <dbReference type="SAM" id="MobiDB-lite"/>
    </source>
</evidence>
<protein>
    <submittedName>
        <fullName evidence="2">Uncharacterized protein</fullName>
    </submittedName>
</protein>
<sequence length="188" mass="21117">MSVTLKETDKEPKKGDDHTESNAESDAENEGIENESDDSTVSDSLSEAARKENCWMTEETSLDLISIMMESFTEAFKDIEDVSKWCLSTGKVVEDVLYEFGHLCHSYVLDPDDVSYEKEGIFTKGDSVLVWKPGLVIHPQQNGGQMLRVARSGITLKAGVYLIVELTLKRRYRLDSWLTEATDAPRDS</sequence>
<keyword evidence="3" id="KW-1185">Reference proteome</keyword>
<feature type="compositionally biased region" description="Basic and acidic residues" evidence="1">
    <location>
        <begin position="1"/>
        <end position="21"/>
    </location>
</feature>
<evidence type="ECO:0000313" key="3">
    <source>
        <dbReference type="Proteomes" id="UP000268093"/>
    </source>
</evidence>
<dbReference type="EMBL" id="RBNI01008011">
    <property type="protein sequence ID" value="RUP44979.1"/>
    <property type="molecule type" value="Genomic_DNA"/>
</dbReference>
<reference evidence="2 3" key="1">
    <citation type="journal article" date="2018" name="New Phytol.">
        <title>Phylogenomics of Endogonaceae and evolution of mycorrhizas within Mucoromycota.</title>
        <authorList>
            <person name="Chang Y."/>
            <person name="Desiro A."/>
            <person name="Na H."/>
            <person name="Sandor L."/>
            <person name="Lipzen A."/>
            <person name="Clum A."/>
            <person name="Barry K."/>
            <person name="Grigoriev I.V."/>
            <person name="Martin F.M."/>
            <person name="Stajich J.E."/>
            <person name="Smith M.E."/>
            <person name="Bonito G."/>
            <person name="Spatafora J.W."/>
        </authorList>
    </citation>
    <scope>NUCLEOTIDE SEQUENCE [LARGE SCALE GENOMIC DNA]</scope>
    <source>
        <strain evidence="2 3">GMNB39</strain>
    </source>
</reference>
<accession>A0A433D2A9</accession>
<organism evidence="2 3">
    <name type="scientific">Jimgerdemannia flammicorona</name>
    <dbReference type="NCBI Taxonomy" id="994334"/>
    <lineage>
        <taxon>Eukaryota</taxon>
        <taxon>Fungi</taxon>
        <taxon>Fungi incertae sedis</taxon>
        <taxon>Mucoromycota</taxon>
        <taxon>Mucoromycotina</taxon>
        <taxon>Endogonomycetes</taxon>
        <taxon>Endogonales</taxon>
        <taxon>Endogonaceae</taxon>
        <taxon>Jimgerdemannia</taxon>
    </lineage>
</organism>
<proteinExistence type="predicted"/>
<name>A0A433D2A9_9FUNG</name>
<gene>
    <name evidence="2" type="ORF">BC936DRAFT_148776</name>
</gene>
<feature type="region of interest" description="Disordered" evidence="1">
    <location>
        <begin position="1"/>
        <end position="52"/>
    </location>
</feature>
<dbReference type="AlphaFoldDB" id="A0A433D2A9"/>